<dbReference type="CDD" id="cd06173">
    <property type="entry name" value="MFS_MefA_like"/>
    <property type="match status" value="1"/>
</dbReference>
<feature type="transmembrane region" description="Helical" evidence="7">
    <location>
        <begin position="277"/>
        <end position="297"/>
    </location>
</feature>
<dbReference type="InterPro" id="IPR011701">
    <property type="entry name" value="MFS"/>
</dbReference>
<name>A0ABT3DLI8_9BACI</name>
<feature type="transmembrane region" description="Helical" evidence="7">
    <location>
        <begin position="303"/>
        <end position="324"/>
    </location>
</feature>
<dbReference type="InterPro" id="IPR020846">
    <property type="entry name" value="MFS_dom"/>
</dbReference>
<evidence type="ECO:0000256" key="5">
    <source>
        <dbReference type="ARBA" id="ARBA00022989"/>
    </source>
</evidence>
<feature type="transmembrane region" description="Helical" evidence="7">
    <location>
        <begin position="46"/>
        <end position="66"/>
    </location>
</feature>
<keyword evidence="3" id="KW-1003">Cell membrane</keyword>
<dbReference type="InterPro" id="IPR036259">
    <property type="entry name" value="MFS_trans_sf"/>
</dbReference>
<keyword evidence="2" id="KW-0813">Transport</keyword>
<sequence length="405" mass="45116">MKRYSKNFLILFSGQTISNLGNQIYLIALPWLVYELTHSSFDMGTISAIMALPDLLFALIIGTIIDRYNRKRILWIASFIQLVIVLIIPLLFFTDMLEIYHIYITGFLYSTATLIFITCYRSCIPDLTDEDSLVEVNSLIQLSLTIIKMIGPLLAGLLIANFGIVESFMVDAFTYFLLIICIFNTKLPNEKVRKKKNFFFDDLRNGITYTLGSQILRYLIWLVLIVNIGMSIALSLMVFHLRADGNLSAHQVGYVYSISGIFSLVFTLLAPKIARKMGSMSAISLACMISGLGLLFIPFTQNILLKGITLGLITGGGTLGAIYINSMLQKQVPSEYLGRVFATTQMISRVSVPLALVVGGWGSETRIGVSGMFVISSLIVILSSLGFYLKMNMMNDSKRKGEIQV</sequence>
<comment type="caution">
    <text evidence="9">The sequence shown here is derived from an EMBL/GenBank/DDBJ whole genome shotgun (WGS) entry which is preliminary data.</text>
</comment>
<evidence type="ECO:0000313" key="9">
    <source>
        <dbReference type="EMBL" id="MCV9887884.1"/>
    </source>
</evidence>
<evidence type="ECO:0000256" key="4">
    <source>
        <dbReference type="ARBA" id="ARBA00022692"/>
    </source>
</evidence>
<feature type="transmembrane region" description="Helical" evidence="7">
    <location>
        <begin position="168"/>
        <end position="187"/>
    </location>
</feature>
<proteinExistence type="predicted"/>
<evidence type="ECO:0000256" key="2">
    <source>
        <dbReference type="ARBA" id="ARBA00022448"/>
    </source>
</evidence>
<evidence type="ECO:0000256" key="6">
    <source>
        <dbReference type="ARBA" id="ARBA00023136"/>
    </source>
</evidence>
<protein>
    <submittedName>
        <fullName evidence="9">MFS transporter</fullName>
    </submittedName>
</protein>
<feature type="transmembrane region" description="Helical" evidence="7">
    <location>
        <begin position="73"/>
        <end position="93"/>
    </location>
</feature>
<feature type="transmembrane region" description="Helical" evidence="7">
    <location>
        <begin position="336"/>
        <end position="361"/>
    </location>
</feature>
<evidence type="ECO:0000256" key="3">
    <source>
        <dbReference type="ARBA" id="ARBA00022475"/>
    </source>
</evidence>
<dbReference type="EMBL" id="JAOYEY010000048">
    <property type="protein sequence ID" value="MCV9887884.1"/>
    <property type="molecule type" value="Genomic_DNA"/>
</dbReference>
<dbReference type="Gene3D" id="1.20.1250.20">
    <property type="entry name" value="MFS general substrate transporter like domains"/>
    <property type="match status" value="1"/>
</dbReference>
<keyword evidence="6 7" id="KW-0472">Membrane</keyword>
<feature type="transmembrane region" description="Helical" evidence="7">
    <location>
        <begin position="367"/>
        <end position="389"/>
    </location>
</feature>
<evidence type="ECO:0000256" key="1">
    <source>
        <dbReference type="ARBA" id="ARBA00004651"/>
    </source>
</evidence>
<dbReference type="SUPFAM" id="SSF103473">
    <property type="entry name" value="MFS general substrate transporter"/>
    <property type="match status" value="1"/>
</dbReference>
<dbReference type="Pfam" id="PF07690">
    <property type="entry name" value="MFS_1"/>
    <property type="match status" value="1"/>
</dbReference>
<feature type="transmembrane region" description="Helical" evidence="7">
    <location>
        <begin position="253"/>
        <end position="270"/>
    </location>
</feature>
<evidence type="ECO:0000256" key="7">
    <source>
        <dbReference type="SAM" id="Phobius"/>
    </source>
</evidence>
<feature type="transmembrane region" description="Helical" evidence="7">
    <location>
        <begin position="139"/>
        <end position="162"/>
    </location>
</feature>
<keyword evidence="5 7" id="KW-1133">Transmembrane helix</keyword>
<evidence type="ECO:0000259" key="8">
    <source>
        <dbReference type="PROSITE" id="PS50850"/>
    </source>
</evidence>
<evidence type="ECO:0000313" key="10">
    <source>
        <dbReference type="Proteomes" id="UP001526147"/>
    </source>
</evidence>
<feature type="domain" description="Major facilitator superfamily (MFS) profile" evidence="8">
    <location>
        <begin position="7"/>
        <end position="395"/>
    </location>
</feature>
<dbReference type="PROSITE" id="PS50850">
    <property type="entry name" value="MFS"/>
    <property type="match status" value="1"/>
</dbReference>
<accession>A0ABT3DLI8</accession>
<dbReference type="PANTHER" id="PTHR23513">
    <property type="entry name" value="INTEGRAL MEMBRANE EFFLUX PROTEIN-RELATED"/>
    <property type="match status" value="1"/>
</dbReference>
<dbReference type="RefSeq" id="WP_264144105.1">
    <property type="nucleotide sequence ID" value="NZ_JAOYEY010000048.1"/>
</dbReference>
<feature type="transmembrane region" description="Helical" evidence="7">
    <location>
        <begin position="99"/>
        <end position="119"/>
    </location>
</feature>
<feature type="transmembrane region" description="Helical" evidence="7">
    <location>
        <begin position="218"/>
        <end position="241"/>
    </location>
</feature>
<feature type="transmembrane region" description="Helical" evidence="7">
    <location>
        <begin position="7"/>
        <end position="34"/>
    </location>
</feature>
<dbReference type="Proteomes" id="UP001526147">
    <property type="component" value="Unassembled WGS sequence"/>
</dbReference>
<keyword evidence="10" id="KW-1185">Reference proteome</keyword>
<reference evidence="9 10" key="1">
    <citation type="submission" date="2022-10" db="EMBL/GenBank/DDBJ databases">
        <title>Draft genome assembly of moderately radiation resistant bacterium Metabacillus halosaccharovorans.</title>
        <authorList>
            <person name="Pal S."/>
            <person name="Gopinathan A."/>
        </authorList>
    </citation>
    <scope>NUCLEOTIDE SEQUENCE [LARGE SCALE GENOMIC DNA]</scope>
    <source>
        <strain evidence="9 10">VITHBRA001</strain>
    </source>
</reference>
<keyword evidence="4 7" id="KW-0812">Transmembrane</keyword>
<comment type="subcellular location">
    <subcellularLocation>
        <location evidence="1">Cell membrane</location>
        <topology evidence="1">Multi-pass membrane protein</topology>
    </subcellularLocation>
</comment>
<gene>
    <name evidence="9" type="ORF">OIH86_19755</name>
</gene>
<organism evidence="9 10">
    <name type="scientific">Metabacillus halosaccharovorans</name>
    <dbReference type="NCBI Taxonomy" id="930124"/>
    <lineage>
        <taxon>Bacteria</taxon>
        <taxon>Bacillati</taxon>
        <taxon>Bacillota</taxon>
        <taxon>Bacilli</taxon>
        <taxon>Bacillales</taxon>
        <taxon>Bacillaceae</taxon>
        <taxon>Metabacillus</taxon>
    </lineage>
</organism>
<dbReference type="PANTHER" id="PTHR23513:SF6">
    <property type="entry name" value="MAJOR FACILITATOR SUPERFAMILY ASSOCIATED DOMAIN-CONTAINING PROTEIN"/>
    <property type="match status" value="1"/>
</dbReference>